<keyword evidence="3" id="KW-0285">Flavoprotein</keyword>
<protein>
    <recommendedName>
        <fullName evidence="10">Acyl-CoA dehydrogenase</fullName>
    </recommendedName>
</protein>
<dbReference type="PANTHER" id="PTHR43884">
    <property type="entry name" value="ACYL-COA DEHYDROGENASE"/>
    <property type="match status" value="1"/>
</dbReference>
<keyword evidence="9" id="KW-1185">Reference proteome</keyword>
<dbReference type="GO" id="GO:0003995">
    <property type="term" value="F:acyl-CoA dehydrogenase activity"/>
    <property type="evidence" value="ECO:0007669"/>
    <property type="project" value="TreeGrafter"/>
</dbReference>
<dbReference type="Pfam" id="PF00441">
    <property type="entry name" value="Acyl-CoA_dh_1"/>
    <property type="match status" value="1"/>
</dbReference>
<dbReference type="SUPFAM" id="SSF47203">
    <property type="entry name" value="Acyl-CoA dehydrogenase C-terminal domain-like"/>
    <property type="match status" value="1"/>
</dbReference>
<keyword evidence="5" id="KW-0560">Oxidoreductase</keyword>
<dbReference type="InterPro" id="IPR046373">
    <property type="entry name" value="Acyl-CoA_Oxase/DH_mid-dom_sf"/>
</dbReference>
<organism evidence="8 9">
    <name type="scientific">Saccharomonospora amisosensis</name>
    <dbReference type="NCBI Taxonomy" id="1128677"/>
    <lineage>
        <taxon>Bacteria</taxon>
        <taxon>Bacillati</taxon>
        <taxon>Actinomycetota</taxon>
        <taxon>Actinomycetes</taxon>
        <taxon>Pseudonocardiales</taxon>
        <taxon>Pseudonocardiaceae</taxon>
        <taxon>Saccharomonospora</taxon>
    </lineage>
</organism>
<name>A0A7X5USF9_9PSEU</name>
<dbReference type="Pfam" id="PF02771">
    <property type="entry name" value="Acyl-CoA_dh_N"/>
    <property type="match status" value="1"/>
</dbReference>
<dbReference type="Gene3D" id="1.20.140.10">
    <property type="entry name" value="Butyryl-CoA Dehydrogenase, subunit A, domain 3"/>
    <property type="match status" value="1"/>
</dbReference>
<evidence type="ECO:0000256" key="3">
    <source>
        <dbReference type="ARBA" id="ARBA00022630"/>
    </source>
</evidence>
<evidence type="ECO:0000313" key="8">
    <source>
        <dbReference type="EMBL" id="NIJ12898.1"/>
    </source>
</evidence>
<dbReference type="RefSeq" id="WP_167172289.1">
    <property type="nucleotide sequence ID" value="NZ_JAAOYM010000001.1"/>
</dbReference>
<feature type="domain" description="Acyl-CoA dehydrogenase/oxidase N-terminal" evidence="7">
    <location>
        <begin position="21"/>
        <end position="103"/>
    </location>
</feature>
<dbReference type="InterPro" id="IPR037069">
    <property type="entry name" value="AcylCoA_DH/ox_N_sf"/>
</dbReference>
<dbReference type="InterPro" id="IPR036250">
    <property type="entry name" value="AcylCo_DH-like_C"/>
</dbReference>
<accession>A0A7X5USF9</accession>
<dbReference type="InterPro" id="IPR009100">
    <property type="entry name" value="AcylCoA_DH/oxidase_NM_dom_sf"/>
</dbReference>
<comment type="cofactor">
    <cofactor evidence="1">
        <name>FAD</name>
        <dbReference type="ChEBI" id="CHEBI:57692"/>
    </cofactor>
</comment>
<dbReference type="EMBL" id="JAAOYM010000001">
    <property type="protein sequence ID" value="NIJ12898.1"/>
    <property type="molecule type" value="Genomic_DNA"/>
</dbReference>
<sequence>MSLTPTEEQVALAETIRTLLRKTEPEDAWSLLCEQVGVSGLAVPESYGGAGAGPAELAVAALETGRELTPAPLLGSTVLATQALLESADESACERLLPPMAEGRSVAALAWTGAEGRWDPRTATCTADGAVLEGTVHFVLDGDTADVLLVVARVDDELALFEVEPSGQGVSRRHTPTMDASRRLAEVTLTRAVGRRIGTGDFRPALHRVRDLACAILAAEQAGAAERALEMTVAYTKEREQFGRPIGGFQALKHRMADMYVLVETARSAALAAATFAEDRERLAAVAKVHCSRALSTVAAEMIQLHGGIGITWEHPAHRYFKRAHSSEQLLGRPHEHLARVTARP</sequence>
<dbReference type="Proteomes" id="UP000545493">
    <property type="component" value="Unassembled WGS sequence"/>
</dbReference>
<dbReference type="CDD" id="cd00567">
    <property type="entry name" value="ACAD"/>
    <property type="match status" value="1"/>
</dbReference>
<evidence type="ECO:0000256" key="4">
    <source>
        <dbReference type="ARBA" id="ARBA00022827"/>
    </source>
</evidence>
<dbReference type="InterPro" id="IPR013786">
    <property type="entry name" value="AcylCoA_DH/ox_N"/>
</dbReference>
<dbReference type="Gene3D" id="2.40.110.10">
    <property type="entry name" value="Butyryl-CoA Dehydrogenase, subunit A, domain 2"/>
    <property type="match status" value="1"/>
</dbReference>
<evidence type="ECO:0000256" key="1">
    <source>
        <dbReference type="ARBA" id="ARBA00001974"/>
    </source>
</evidence>
<dbReference type="PANTHER" id="PTHR43884:SF20">
    <property type="entry name" value="ACYL-COA DEHYDROGENASE FADE28"/>
    <property type="match status" value="1"/>
</dbReference>
<evidence type="ECO:0000259" key="7">
    <source>
        <dbReference type="Pfam" id="PF02771"/>
    </source>
</evidence>
<gene>
    <name evidence="8" type="ORF">FHU38_003242</name>
</gene>
<comment type="similarity">
    <text evidence="2">Belongs to the acyl-CoA dehydrogenase family.</text>
</comment>
<evidence type="ECO:0000256" key="5">
    <source>
        <dbReference type="ARBA" id="ARBA00023002"/>
    </source>
</evidence>
<dbReference type="InterPro" id="IPR009075">
    <property type="entry name" value="AcylCo_DH/oxidase_C"/>
</dbReference>
<feature type="domain" description="Acyl-CoA dehydrogenase/oxidase C-terminal" evidence="6">
    <location>
        <begin position="217"/>
        <end position="332"/>
    </location>
</feature>
<evidence type="ECO:0000259" key="6">
    <source>
        <dbReference type="Pfam" id="PF00441"/>
    </source>
</evidence>
<comment type="caution">
    <text evidence="8">The sequence shown here is derived from an EMBL/GenBank/DDBJ whole genome shotgun (WGS) entry which is preliminary data.</text>
</comment>
<evidence type="ECO:0000313" key="9">
    <source>
        <dbReference type="Proteomes" id="UP000545493"/>
    </source>
</evidence>
<dbReference type="Gene3D" id="1.10.540.10">
    <property type="entry name" value="Acyl-CoA dehydrogenase/oxidase, N-terminal domain"/>
    <property type="match status" value="1"/>
</dbReference>
<keyword evidence="4" id="KW-0274">FAD</keyword>
<evidence type="ECO:0008006" key="10">
    <source>
        <dbReference type="Google" id="ProtNLM"/>
    </source>
</evidence>
<proteinExistence type="inferred from homology"/>
<dbReference type="GO" id="GO:0050660">
    <property type="term" value="F:flavin adenine dinucleotide binding"/>
    <property type="evidence" value="ECO:0007669"/>
    <property type="project" value="InterPro"/>
</dbReference>
<dbReference type="SUPFAM" id="SSF56645">
    <property type="entry name" value="Acyl-CoA dehydrogenase NM domain-like"/>
    <property type="match status" value="1"/>
</dbReference>
<dbReference type="AlphaFoldDB" id="A0A7X5USF9"/>
<evidence type="ECO:0000256" key="2">
    <source>
        <dbReference type="ARBA" id="ARBA00009347"/>
    </source>
</evidence>
<reference evidence="8 9" key="1">
    <citation type="submission" date="2020-03" db="EMBL/GenBank/DDBJ databases">
        <title>Sequencing the genomes of 1000 actinobacteria strains.</title>
        <authorList>
            <person name="Klenk H.-P."/>
        </authorList>
    </citation>
    <scope>NUCLEOTIDE SEQUENCE [LARGE SCALE GENOMIC DNA]</scope>
    <source>
        <strain evidence="8 9">DSM 45685</strain>
    </source>
</reference>